<reference evidence="2 3" key="1">
    <citation type="journal article" date="2020" name="Nature">
        <title>Six reference-quality genomes reveal evolution of bat adaptations.</title>
        <authorList>
            <person name="Jebb D."/>
            <person name="Huang Z."/>
            <person name="Pippel M."/>
            <person name="Hughes G.M."/>
            <person name="Lavrichenko K."/>
            <person name="Devanna P."/>
            <person name="Winkler S."/>
            <person name="Jermiin L.S."/>
            <person name="Skirmuntt E.C."/>
            <person name="Katzourakis A."/>
            <person name="Burkitt-Gray L."/>
            <person name="Ray D.A."/>
            <person name="Sullivan K.A.M."/>
            <person name="Roscito J.G."/>
            <person name="Kirilenko B.M."/>
            <person name="Davalos L.M."/>
            <person name="Corthals A.P."/>
            <person name="Power M.L."/>
            <person name="Jones G."/>
            <person name="Ransome R.D."/>
            <person name="Dechmann D.K.N."/>
            <person name="Locatelli A.G."/>
            <person name="Puechmaille S.J."/>
            <person name="Fedrigo O."/>
            <person name="Jarvis E.D."/>
            <person name="Hiller M."/>
            <person name="Vernes S.C."/>
            <person name="Myers E.W."/>
            <person name="Teeling E.C."/>
        </authorList>
    </citation>
    <scope>NUCLEOTIDE SEQUENCE [LARGE SCALE GENOMIC DNA]</scope>
    <source>
        <strain evidence="2">MPipKuh1</strain>
        <tissue evidence="2">Flight muscle</tissue>
    </source>
</reference>
<evidence type="ECO:0000313" key="2">
    <source>
        <dbReference type="EMBL" id="KAF6363109.1"/>
    </source>
</evidence>
<gene>
    <name evidence="2" type="ORF">mPipKuh1_010106</name>
</gene>
<organism evidence="2 3">
    <name type="scientific">Pipistrellus kuhlii</name>
    <name type="common">Kuhl's pipistrelle</name>
    <dbReference type="NCBI Taxonomy" id="59472"/>
    <lineage>
        <taxon>Eukaryota</taxon>
        <taxon>Metazoa</taxon>
        <taxon>Chordata</taxon>
        <taxon>Craniata</taxon>
        <taxon>Vertebrata</taxon>
        <taxon>Euteleostomi</taxon>
        <taxon>Mammalia</taxon>
        <taxon>Eutheria</taxon>
        <taxon>Laurasiatheria</taxon>
        <taxon>Chiroptera</taxon>
        <taxon>Yangochiroptera</taxon>
        <taxon>Vespertilionidae</taxon>
        <taxon>Pipistrellus</taxon>
    </lineage>
</organism>
<comment type="caution">
    <text evidence="2">The sequence shown here is derived from an EMBL/GenBank/DDBJ whole genome shotgun (WGS) entry which is preliminary data.</text>
</comment>
<evidence type="ECO:0000313" key="3">
    <source>
        <dbReference type="Proteomes" id="UP000558488"/>
    </source>
</evidence>
<dbReference type="AlphaFoldDB" id="A0A7J7YMR9"/>
<dbReference type="EMBL" id="JACAGB010000005">
    <property type="protein sequence ID" value="KAF6363109.1"/>
    <property type="molecule type" value="Genomic_DNA"/>
</dbReference>
<keyword evidence="3" id="KW-1185">Reference proteome</keyword>
<evidence type="ECO:0000256" key="1">
    <source>
        <dbReference type="SAM" id="Phobius"/>
    </source>
</evidence>
<proteinExistence type="predicted"/>
<name>A0A7J7YMR9_PIPKU</name>
<feature type="transmembrane region" description="Helical" evidence="1">
    <location>
        <begin position="12"/>
        <end position="35"/>
    </location>
</feature>
<keyword evidence="1" id="KW-0472">Membrane</keyword>
<keyword evidence="1" id="KW-1133">Transmembrane helix</keyword>
<keyword evidence="1" id="KW-0812">Transmembrane</keyword>
<dbReference type="Proteomes" id="UP000558488">
    <property type="component" value="Unassembled WGS sequence"/>
</dbReference>
<protein>
    <submittedName>
        <fullName evidence="2">Uncharacterized protein</fullName>
    </submittedName>
</protein>
<accession>A0A7J7YMR9</accession>
<sequence>MAGEEKRIFSHIICLCVSNSIVPLATIAFTAGFPIHTAFPKSLEPHNILVHARSNVLKGPISLLEQTIFKTPFKQCTLWLAKGDDGDSTEEMVALRSLASGGRWSVCSGRLTSPLWAGSVTGHKGSQK</sequence>